<feature type="transmembrane region" description="Helical" evidence="8">
    <location>
        <begin position="320"/>
        <end position="340"/>
    </location>
</feature>
<dbReference type="CDD" id="cd06853">
    <property type="entry name" value="GT_WecA_like"/>
    <property type="match status" value="1"/>
</dbReference>
<feature type="transmembrane region" description="Helical" evidence="8">
    <location>
        <begin position="76"/>
        <end position="97"/>
    </location>
</feature>
<accession>A0A5Q6S0D2</accession>
<feature type="transmembrane region" description="Helical" evidence="8">
    <location>
        <begin position="266"/>
        <end position="289"/>
    </location>
</feature>
<dbReference type="GO" id="GO:0009103">
    <property type="term" value="P:lipopolysaccharide biosynthetic process"/>
    <property type="evidence" value="ECO:0007669"/>
    <property type="project" value="TreeGrafter"/>
</dbReference>
<dbReference type="PANTHER" id="PTHR22926:SF3">
    <property type="entry name" value="UNDECAPRENYL-PHOSPHATE ALPHA-N-ACETYLGLUCOSAMINYL 1-PHOSPHATE TRANSFERASE"/>
    <property type="match status" value="1"/>
</dbReference>
<keyword evidence="6 8" id="KW-0472">Membrane</keyword>
<protein>
    <submittedName>
        <fullName evidence="9">Undecaprenyl/decaprenyl-phosphate alpha-N-acetylglucosaminyl 1-phosphate transferase</fullName>
    </submittedName>
</protein>
<evidence type="ECO:0000313" key="9">
    <source>
        <dbReference type="EMBL" id="KAA1423818.1"/>
    </source>
</evidence>
<evidence type="ECO:0000256" key="3">
    <source>
        <dbReference type="ARBA" id="ARBA00022679"/>
    </source>
</evidence>
<evidence type="ECO:0000256" key="4">
    <source>
        <dbReference type="ARBA" id="ARBA00022692"/>
    </source>
</evidence>
<evidence type="ECO:0000256" key="5">
    <source>
        <dbReference type="ARBA" id="ARBA00022989"/>
    </source>
</evidence>
<evidence type="ECO:0000256" key="1">
    <source>
        <dbReference type="ARBA" id="ARBA00004651"/>
    </source>
</evidence>
<dbReference type="GO" id="GO:0071555">
    <property type="term" value="P:cell wall organization"/>
    <property type="evidence" value="ECO:0007669"/>
    <property type="project" value="TreeGrafter"/>
</dbReference>
<keyword evidence="7" id="KW-0479">Metal-binding</keyword>
<dbReference type="EMBL" id="VDFQ02000002">
    <property type="protein sequence ID" value="KAA1423818.1"/>
    <property type="molecule type" value="Genomic_DNA"/>
</dbReference>
<comment type="caution">
    <text evidence="9">The sequence shown here is derived from an EMBL/GenBank/DDBJ whole genome shotgun (WGS) entry which is preliminary data.</text>
</comment>
<dbReference type="Proteomes" id="UP000307768">
    <property type="component" value="Unassembled WGS sequence"/>
</dbReference>
<dbReference type="GO" id="GO:0046872">
    <property type="term" value="F:metal ion binding"/>
    <property type="evidence" value="ECO:0007669"/>
    <property type="project" value="UniProtKB-KW"/>
</dbReference>
<evidence type="ECO:0000256" key="6">
    <source>
        <dbReference type="ARBA" id="ARBA00023136"/>
    </source>
</evidence>
<feature type="transmembrane region" description="Helical" evidence="8">
    <location>
        <begin position="143"/>
        <end position="161"/>
    </location>
</feature>
<proteinExistence type="predicted"/>
<comment type="cofactor">
    <cofactor evidence="7">
        <name>Mg(2+)</name>
        <dbReference type="ChEBI" id="CHEBI:18420"/>
    </cofactor>
</comment>
<feature type="transmembrane region" description="Helical" evidence="8">
    <location>
        <begin position="167"/>
        <end position="188"/>
    </location>
</feature>
<dbReference type="RefSeq" id="WP_149769337.1">
    <property type="nucleotide sequence ID" value="NZ_VDFQ02000002.1"/>
</dbReference>
<evidence type="ECO:0000313" key="10">
    <source>
        <dbReference type="Proteomes" id="UP000307768"/>
    </source>
</evidence>
<dbReference type="GO" id="GO:0005886">
    <property type="term" value="C:plasma membrane"/>
    <property type="evidence" value="ECO:0007669"/>
    <property type="project" value="UniProtKB-SubCell"/>
</dbReference>
<keyword evidence="4 8" id="KW-0812">Transmembrane</keyword>
<dbReference type="InterPro" id="IPR000715">
    <property type="entry name" value="Glycosyl_transferase_4"/>
</dbReference>
<dbReference type="AlphaFoldDB" id="A0A5Q6S0D2"/>
<comment type="subcellular location">
    <subcellularLocation>
        <location evidence="1">Cell membrane</location>
        <topology evidence="1">Multi-pass membrane protein</topology>
    </subcellularLocation>
</comment>
<keyword evidence="7" id="KW-0460">Magnesium</keyword>
<dbReference type="OrthoDB" id="9783652at2"/>
<evidence type="ECO:0000256" key="7">
    <source>
        <dbReference type="PIRSR" id="PIRSR600715-1"/>
    </source>
</evidence>
<evidence type="ECO:0000256" key="8">
    <source>
        <dbReference type="SAM" id="Phobius"/>
    </source>
</evidence>
<keyword evidence="5 8" id="KW-1133">Transmembrane helix</keyword>
<keyword evidence="3 9" id="KW-0808">Transferase</keyword>
<organism evidence="9 10">
    <name type="scientific">Mumia zhuanghuii</name>
    <dbReference type="NCBI Taxonomy" id="2585211"/>
    <lineage>
        <taxon>Bacteria</taxon>
        <taxon>Bacillati</taxon>
        <taxon>Actinomycetota</taxon>
        <taxon>Actinomycetes</taxon>
        <taxon>Propionibacteriales</taxon>
        <taxon>Nocardioidaceae</taxon>
        <taxon>Mumia</taxon>
    </lineage>
</organism>
<feature type="binding site" evidence="7">
    <location>
        <position position="226"/>
    </location>
    <ligand>
        <name>Mg(2+)</name>
        <dbReference type="ChEBI" id="CHEBI:18420"/>
    </ligand>
</feature>
<feature type="transmembrane region" description="Helical" evidence="8">
    <location>
        <begin position="346"/>
        <end position="364"/>
    </location>
</feature>
<evidence type="ECO:0000256" key="2">
    <source>
        <dbReference type="ARBA" id="ARBA00022475"/>
    </source>
</evidence>
<dbReference type="GO" id="GO:0044038">
    <property type="term" value="P:cell wall macromolecule biosynthetic process"/>
    <property type="evidence" value="ECO:0007669"/>
    <property type="project" value="TreeGrafter"/>
</dbReference>
<name>A0A5Q6S0D2_9ACTN</name>
<feature type="transmembrane region" description="Helical" evidence="8">
    <location>
        <begin position="109"/>
        <end position="131"/>
    </location>
</feature>
<feature type="transmembrane region" description="Helical" evidence="8">
    <location>
        <begin position="195"/>
        <end position="213"/>
    </location>
</feature>
<reference evidence="9 10" key="1">
    <citation type="submission" date="2019-09" db="EMBL/GenBank/DDBJ databases">
        <title>Mumia zhuanghuii sp. nov. isolated from the intestinal contents of plateau pika (Ochotona curzoniae) in the Qinghai-Tibet plateau of China.</title>
        <authorList>
            <person name="Tian Z."/>
        </authorList>
    </citation>
    <scope>NUCLEOTIDE SEQUENCE [LARGE SCALE GENOMIC DNA]</scope>
    <source>
        <strain evidence="10">350</strain>
    </source>
</reference>
<sequence length="375" mass="39093">MREYLVVFLVAVAVTYLLAVLAREGAMKVGAYAPVRDRDVHAVPIPYLGGLAMLFGLLAAYLVASQMPFLSRSEDAVLADAGAVMVGATVITLVGVIDDVYELDALTKFAGQVLAAVITVSMGVQLVYLPLPGSTWAIDPIQSILFSVLTIVICVNAVNFVDGLDGLAAGVVGIGAIAFFIYAFVLVAENRQTNAIASAMLCAALAGVCVGILPHNFNPARMFIGDAGAMLIGFVLACSAISLSGRFSAAEAIQGLGGAEASLFPALLPLLLPFAVLLVPFVDLLMAVVRRTRAGRSPFAPDKLHLHHRLLEIGHSHRRAVLAMYMIAGVVAFGAVALGLVGGWRAVAGVLVMVGVTAFVVFWLPRVGRASGANP</sequence>
<dbReference type="GO" id="GO:0016780">
    <property type="term" value="F:phosphotransferase activity, for other substituted phosphate groups"/>
    <property type="evidence" value="ECO:0007669"/>
    <property type="project" value="InterPro"/>
</dbReference>
<feature type="transmembrane region" description="Helical" evidence="8">
    <location>
        <begin position="46"/>
        <end position="64"/>
    </location>
</feature>
<feature type="binding site" evidence="7">
    <location>
        <position position="159"/>
    </location>
    <ligand>
        <name>Mg(2+)</name>
        <dbReference type="ChEBI" id="CHEBI:18420"/>
    </ligand>
</feature>
<keyword evidence="2" id="KW-1003">Cell membrane</keyword>
<gene>
    <name evidence="9" type="ORF">FE697_009655</name>
</gene>
<dbReference type="Pfam" id="PF00953">
    <property type="entry name" value="Glycos_transf_4"/>
    <property type="match status" value="1"/>
</dbReference>
<dbReference type="PANTHER" id="PTHR22926">
    <property type="entry name" value="PHOSPHO-N-ACETYLMURAMOYL-PENTAPEPTIDE-TRANSFERASE"/>
    <property type="match status" value="1"/>
</dbReference>